<dbReference type="PANTHER" id="PTHR33244">
    <property type="entry name" value="INTEGRASE CATALYTIC DOMAIN-CONTAINING PROTEIN-RELATED"/>
    <property type="match status" value="1"/>
</dbReference>
<dbReference type="EMBL" id="HADY01014597">
    <property type="protein sequence ID" value="SBP53082.1"/>
    <property type="molecule type" value="Transcribed_RNA"/>
</dbReference>
<feature type="non-terminal residue" evidence="2">
    <location>
        <position position="1"/>
    </location>
</feature>
<gene>
    <name evidence="2" type="primary">BX640584.1</name>
</gene>
<feature type="region of interest" description="Disordered" evidence="1">
    <location>
        <begin position="112"/>
        <end position="149"/>
    </location>
</feature>
<evidence type="ECO:0000256" key="1">
    <source>
        <dbReference type="SAM" id="MobiDB-lite"/>
    </source>
</evidence>
<evidence type="ECO:0000313" key="2">
    <source>
        <dbReference type="EMBL" id="SBP53082.1"/>
    </source>
</evidence>
<organism evidence="2">
    <name type="scientific">Nothobranchius furzeri</name>
    <name type="common">Turquoise killifish</name>
    <dbReference type="NCBI Taxonomy" id="105023"/>
    <lineage>
        <taxon>Eukaryota</taxon>
        <taxon>Metazoa</taxon>
        <taxon>Chordata</taxon>
        <taxon>Craniata</taxon>
        <taxon>Vertebrata</taxon>
        <taxon>Euteleostomi</taxon>
        <taxon>Actinopterygii</taxon>
        <taxon>Neopterygii</taxon>
        <taxon>Teleostei</taxon>
        <taxon>Neoteleostei</taxon>
        <taxon>Acanthomorphata</taxon>
        <taxon>Ovalentaria</taxon>
        <taxon>Atherinomorphae</taxon>
        <taxon>Cyprinodontiformes</taxon>
        <taxon>Nothobranchiidae</taxon>
        <taxon>Nothobranchius</taxon>
    </lineage>
</organism>
<reference evidence="2" key="2">
    <citation type="submission" date="2016-06" db="EMBL/GenBank/DDBJ databases">
        <title>The genome of a short-lived fish provides insights into sex chromosome evolution and the genetic control of aging.</title>
        <authorList>
            <person name="Reichwald K."/>
            <person name="Felder M."/>
            <person name="Petzold A."/>
            <person name="Koch P."/>
            <person name="Groth M."/>
            <person name="Platzer M."/>
        </authorList>
    </citation>
    <scope>NUCLEOTIDE SEQUENCE</scope>
    <source>
        <tissue evidence="2">Brain</tissue>
    </source>
</reference>
<feature type="non-terminal residue" evidence="2">
    <location>
        <position position="149"/>
    </location>
</feature>
<dbReference type="AlphaFoldDB" id="A0A1A8ADC9"/>
<protein>
    <submittedName>
        <fullName evidence="2">Uncharacterized protein</fullName>
    </submittedName>
</protein>
<dbReference type="PANTHER" id="PTHR33244:SF3">
    <property type="entry name" value="PEPTIDASE A2 DOMAIN-CONTAINING PROTEIN"/>
    <property type="match status" value="1"/>
</dbReference>
<accession>A0A1A8ADC9</accession>
<reference evidence="2" key="1">
    <citation type="submission" date="2016-05" db="EMBL/GenBank/DDBJ databases">
        <authorList>
            <person name="Lavstsen T."/>
            <person name="Jespersen J.S."/>
        </authorList>
    </citation>
    <scope>NUCLEOTIDE SEQUENCE</scope>
    <source>
        <tissue evidence="2">Brain</tissue>
    </source>
</reference>
<sequence length="149" mass="17064">CPSKKLVNVGLGSPAQLLMGHRLRSILPTTTKQLKPHIICQEVVYSRGKACQRRQQMYYNRSARPLTHLPVGAPIHFQNEDGYWRPATVTKLANTQRSYHIQTGEGQVLRRNRRHLHENKEDPTITSTQNKHRSPKDTHTANKAGLTIW</sequence>
<name>A0A1A8ADC9_NOTFU</name>
<proteinExistence type="predicted"/>